<name>A0ABR6SGR2_ANAVA</name>
<dbReference type="Proteomes" id="UP000570851">
    <property type="component" value="Unassembled WGS sequence"/>
</dbReference>
<protein>
    <submittedName>
        <fullName evidence="1">Uncharacterized protein</fullName>
    </submittedName>
</protein>
<dbReference type="EMBL" id="JACKZP010000271">
    <property type="protein sequence ID" value="MBC1305579.1"/>
    <property type="molecule type" value="Genomic_DNA"/>
</dbReference>
<proteinExistence type="predicted"/>
<comment type="caution">
    <text evidence="1">The sequence shown here is derived from an EMBL/GenBank/DDBJ whole genome shotgun (WGS) entry which is preliminary data.</text>
</comment>
<evidence type="ECO:0000313" key="1">
    <source>
        <dbReference type="EMBL" id="MBC1305579.1"/>
    </source>
</evidence>
<keyword evidence="1" id="KW-0614">Plasmid</keyword>
<keyword evidence="2" id="KW-1185">Reference proteome</keyword>
<dbReference type="GeneID" id="58727180"/>
<gene>
    <name evidence="1" type="ORF">GNE12_27190</name>
</gene>
<dbReference type="RefSeq" id="WP_011316565.1">
    <property type="nucleotide sequence ID" value="NZ_JACKZP010000271.1"/>
</dbReference>
<reference evidence="1 2" key="1">
    <citation type="submission" date="2019-11" db="EMBL/GenBank/DDBJ databases">
        <title>Comparison of genomes from free-living endosymbiotic cyanobacteria isolated from Azolla.</title>
        <authorList>
            <person name="Thiel T."/>
            <person name="Pratte B."/>
        </authorList>
    </citation>
    <scope>NUCLEOTIDE SEQUENCE [LARGE SCALE GENOMIC DNA]</scope>
    <source>
        <strain evidence="1 2">N2B</strain>
        <plasmid evidence="1">pN2B-A</plasmid>
    </source>
</reference>
<organism evidence="1 2">
    <name type="scientific">Trichormus variabilis N2B</name>
    <dbReference type="NCBI Taxonomy" id="2681315"/>
    <lineage>
        <taxon>Bacteria</taxon>
        <taxon>Bacillati</taxon>
        <taxon>Cyanobacteriota</taxon>
        <taxon>Cyanophyceae</taxon>
        <taxon>Nostocales</taxon>
        <taxon>Nostocaceae</taxon>
        <taxon>Trichormus</taxon>
    </lineage>
</organism>
<sequence>MAKTKHIRQNSTAVCLQFLRRSGGKARLKQFAIRNSQFAIVDVIKD</sequence>
<geneLocation type="plasmid" evidence="1">
    <name>pN2B-A</name>
</geneLocation>
<accession>A0ABR6SGR2</accession>
<evidence type="ECO:0000313" key="2">
    <source>
        <dbReference type="Proteomes" id="UP000570851"/>
    </source>
</evidence>